<dbReference type="PANTHER" id="PTHR24034">
    <property type="entry name" value="EGF-LIKE DOMAIN-CONTAINING PROTEIN"/>
    <property type="match status" value="1"/>
</dbReference>
<evidence type="ECO:0000256" key="7">
    <source>
        <dbReference type="ARBA" id="ARBA00023157"/>
    </source>
</evidence>
<protein>
    <submittedName>
        <fullName evidence="12">Uncharacterized protein</fullName>
    </submittedName>
</protein>
<dbReference type="GO" id="GO:0005509">
    <property type="term" value="F:calcium ion binding"/>
    <property type="evidence" value="ECO:0007669"/>
    <property type="project" value="InterPro"/>
</dbReference>
<feature type="domain" description="SEA" evidence="10">
    <location>
        <begin position="490"/>
        <end position="602"/>
    </location>
</feature>
<dbReference type="Pfam" id="PF01390">
    <property type="entry name" value="SEA"/>
    <property type="match status" value="1"/>
</dbReference>
<dbReference type="STRING" id="10228.B3RIT9"/>
<feature type="domain" description="EGF-like" evidence="11">
    <location>
        <begin position="409"/>
        <end position="449"/>
    </location>
</feature>
<evidence type="ECO:0000256" key="3">
    <source>
        <dbReference type="ARBA" id="ARBA00022536"/>
    </source>
</evidence>
<dbReference type="PROSITE" id="PS01186">
    <property type="entry name" value="EGF_2"/>
    <property type="match status" value="5"/>
</dbReference>
<dbReference type="InterPro" id="IPR049883">
    <property type="entry name" value="NOTCH1_EGF-like"/>
</dbReference>
<dbReference type="HOGENOM" id="CLU_451555_0_0_1"/>
<dbReference type="SMART" id="SM00179">
    <property type="entry name" value="EGF_CA"/>
    <property type="match status" value="5"/>
</dbReference>
<keyword evidence="5" id="KW-0677">Repeat</keyword>
<sequence length="605" mass="65266">MVHLKEIHLSVIASSSDVVFILNRLFTLLTSSIKRFIRATTDVDQFQSQLKLHSNWTSSQLKAKFGLYHHTVNNFNAKHVVVITWTDMVPYPASYYAVQGKDTADGYQEAENQAENFPPVITGPTTLNVTFGEVYTTALSVSDPNTGDTVTVTADSAPLGASFNPTTYQFTWNVSTYTNISIQIVAKDSKNAASIYSPAQIIMCYCANGGTCDYTGETIEDGSVSQVPCICSDGWTGDHCTVDFDSCANFPCYENVTCTDNVAPLTGYTCGSCPQGYTGDGILCSDFDECASSATNNCQQVCVNTIGGYTCDCQSGYQLNADGKTCLDIDECFKNSQICGQNCTNTNGSYFCSCNSGFYLNSDNKTCIAATSCSSNNNCSESCTLINGKVQCACKNGYVLQPDGVSCKDLDECADQTDTCQMLCNNTLGGYQCRCSIGYSLNIDGKTCSDINECGTSYPCHSNANCQNTPGSYICSCNSGYTGNGKTCTEETAYELTITIDAPFNALMNDKNSTAYKNEVSKLHTAISSAYQNDSRTSNEVKVVTITNLTNLRLGGIVVDCILTVLKNYTQGTALLKNIIQTGAISSYVVQSVNVTVNNDVERKR</sequence>
<keyword evidence="13" id="KW-1185">Reference proteome</keyword>
<dbReference type="InParanoid" id="B3RIT9"/>
<gene>
    <name evidence="12" type="ORF">TRIADDRAFT_51365</name>
</gene>
<dbReference type="InterPro" id="IPR015919">
    <property type="entry name" value="Cadherin-like_sf"/>
</dbReference>
<dbReference type="RefSeq" id="XP_002108452.1">
    <property type="nucleotide sequence ID" value="XM_002108416.1"/>
</dbReference>
<keyword evidence="3 9" id="KW-0245">EGF-like domain</keyword>
<accession>B3RIT9</accession>
<dbReference type="InterPro" id="IPR001881">
    <property type="entry name" value="EGF-like_Ca-bd_dom"/>
</dbReference>
<dbReference type="PROSITE" id="PS50026">
    <property type="entry name" value="EGF_3"/>
    <property type="match status" value="4"/>
</dbReference>
<dbReference type="InterPro" id="IPR050751">
    <property type="entry name" value="ECM_structural_protein"/>
</dbReference>
<dbReference type="SUPFAM" id="SSF82671">
    <property type="entry name" value="SEA domain"/>
    <property type="match status" value="1"/>
</dbReference>
<evidence type="ECO:0000256" key="6">
    <source>
        <dbReference type="ARBA" id="ARBA00022837"/>
    </source>
</evidence>
<dbReference type="Gene3D" id="2.40.155.10">
    <property type="entry name" value="Green fluorescent protein"/>
    <property type="match status" value="1"/>
</dbReference>
<keyword evidence="4" id="KW-0732">Signal</keyword>
<dbReference type="EMBL" id="DS985241">
    <property type="protein sequence ID" value="EDV29250.1"/>
    <property type="molecule type" value="Genomic_DNA"/>
</dbReference>
<comment type="caution">
    <text evidence="9">Lacks conserved residue(s) required for the propagation of feature annotation.</text>
</comment>
<dbReference type="PROSITE" id="PS50024">
    <property type="entry name" value="SEA"/>
    <property type="match status" value="1"/>
</dbReference>
<keyword evidence="6" id="KW-0106">Calcium</keyword>
<dbReference type="KEGG" id="tad:TRIADDRAFT_51365"/>
<dbReference type="InterPro" id="IPR009030">
    <property type="entry name" value="Growth_fac_rcpt_cys_sf"/>
</dbReference>
<evidence type="ECO:0000256" key="1">
    <source>
        <dbReference type="ARBA" id="ARBA00004613"/>
    </source>
</evidence>
<dbReference type="FunFam" id="2.10.25.10:FF:000014">
    <property type="entry name" value="Latent-transforming growth factor beta-binding protein 3"/>
    <property type="match status" value="1"/>
</dbReference>
<dbReference type="InterPro" id="IPR024731">
    <property type="entry name" value="NELL2-like_EGF"/>
</dbReference>
<keyword evidence="7" id="KW-1015">Disulfide bond</keyword>
<feature type="domain" description="EGF-like" evidence="11">
    <location>
        <begin position="286"/>
        <end position="327"/>
    </location>
</feature>
<dbReference type="GeneID" id="6748864"/>
<dbReference type="Pfam" id="PF12947">
    <property type="entry name" value="EGF_3"/>
    <property type="match status" value="1"/>
</dbReference>
<dbReference type="FunFam" id="2.10.25.10:FF:000027">
    <property type="entry name" value="Thrombospondin 3"/>
    <property type="match status" value="1"/>
</dbReference>
<dbReference type="Proteomes" id="UP000009022">
    <property type="component" value="Unassembled WGS sequence"/>
</dbReference>
<evidence type="ECO:0000259" key="10">
    <source>
        <dbReference type="PROSITE" id="PS50024"/>
    </source>
</evidence>
<dbReference type="OrthoDB" id="4062651at2759"/>
<dbReference type="InterPro" id="IPR013783">
    <property type="entry name" value="Ig-like_fold"/>
</dbReference>
<feature type="domain" description="EGF-like" evidence="11">
    <location>
        <begin position="450"/>
        <end position="489"/>
    </location>
</feature>
<keyword evidence="8" id="KW-0325">Glycoprotein</keyword>
<dbReference type="SUPFAM" id="SSF49313">
    <property type="entry name" value="Cadherin-like"/>
    <property type="match status" value="1"/>
</dbReference>
<reference evidence="12 13" key="1">
    <citation type="journal article" date="2008" name="Nature">
        <title>The Trichoplax genome and the nature of placozoans.</title>
        <authorList>
            <person name="Srivastava M."/>
            <person name="Begovic E."/>
            <person name="Chapman J."/>
            <person name="Putnam N.H."/>
            <person name="Hellsten U."/>
            <person name="Kawashima T."/>
            <person name="Kuo A."/>
            <person name="Mitros T."/>
            <person name="Salamov A."/>
            <person name="Carpenter M.L."/>
            <person name="Signorovitch A.Y."/>
            <person name="Moreno M.A."/>
            <person name="Kamm K."/>
            <person name="Grimwood J."/>
            <person name="Schmutz J."/>
            <person name="Shapiro H."/>
            <person name="Grigoriev I.V."/>
            <person name="Buss L.W."/>
            <person name="Schierwater B."/>
            <person name="Dellaporta S.L."/>
            <person name="Rokhsar D.S."/>
        </authorList>
    </citation>
    <scope>NUCLEOTIDE SEQUENCE [LARGE SCALE GENOMIC DNA]</scope>
    <source>
        <strain evidence="12 13">Grell-BS-1999</strain>
    </source>
</reference>
<name>B3RIT9_TRIAD</name>
<dbReference type="InterPro" id="IPR009017">
    <property type="entry name" value="GFP"/>
</dbReference>
<evidence type="ECO:0000259" key="11">
    <source>
        <dbReference type="PROSITE" id="PS50026"/>
    </source>
</evidence>
<proteinExistence type="predicted"/>
<feature type="domain" description="EGF-like" evidence="11">
    <location>
        <begin position="243"/>
        <end position="285"/>
    </location>
</feature>
<evidence type="ECO:0000256" key="5">
    <source>
        <dbReference type="ARBA" id="ARBA00022737"/>
    </source>
</evidence>
<dbReference type="eggNOG" id="KOG4475">
    <property type="taxonomic scope" value="Eukaryota"/>
</dbReference>
<evidence type="ECO:0000256" key="2">
    <source>
        <dbReference type="ARBA" id="ARBA00022525"/>
    </source>
</evidence>
<dbReference type="GO" id="GO:0005576">
    <property type="term" value="C:extracellular region"/>
    <property type="evidence" value="ECO:0007669"/>
    <property type="project" value="UniProtKB-SubCell"/>
</dbReference>
<dbReference type="InterPro" id="IPR000152">
    <property type="entry name" value="EGF-type_Asp/Asn_hydroxyl_site"/>
</dbReference>
<comment type="subcellular location">
    <subcellularLocation>
        <location evidence="1">Secreted</location>
    </subcellularLocation>
</comment>
<dbReference type="Gene3D" id="2.60.40.10">
    <property type="entry name" value="Immunoglobulins"/>
    <property type="match status" value="1"/>
</dbReference>
<dbReference type="InterPro" id="IPR036364">
    <property type="entry name" value="SEA_dom_sf"/>
</dbReference>
<organism evidence="12 13">
    <name type="scientific">Trichoplax adhaerens</name>
    <name type="common">Trichoplax reptans</name>
    <dbReference type="NCBI Taxonomy" id="10228"/>
    <lineage>
        <taxon>Eukaryota</taxon>
        <taxon>Metazoa</taxon>
        <taxon>Placozoa</taxon>
        <taxon>Uniplacotomia</taxon>
        <taxon>Trichoplacea</taxon>
        <taxon>Trichoplacidae</taxon>
        <taxon>Trichoplax</taxon>
    </lineage>
</organism>
<dbReference type="CDD" id="cd00054">
    <property type="entry name" value="EGF_CA"/>
    <property type="match status" value="1"/>
</dbReference>
<dbReference type="Gene3D" id="2.10.25.10">
    <property type="entry name" value="Laminin"/>
    <property type="match status" value="6"/>
</dbReference>
<dbReference type="Pfam" id="PF12662">
    <property type="entry name" value="cEGF"/>
    <property type="match status" value="2"/>
</dbReference>
<dbReference type="PhylomeDB" id="B3RIT9"/>
<evidence type="ECO:0000256" key="4">
    <source>
        <dbReference type="ARBA" id="ARBA00022729"/>
    </source>
</evidence>
<dbReference type="GO" id="GO:0016020">
    <property type="term" value="C:membrane"/>
    <property type="evidence" value="ECO:0007669"/>
    <property type="project" value="InterPro"/>
</dbReference>
<keyword evidence="2" id="KW-0964">Secreted</keyword>
<dbReference type="SUPFAM" id="SSF57184">
    <property type="entry name" value="Growth factor receptor domain"/>
    <property type="match status" value="2"/>
</dbReference>
<dbReference type="InterPro" id="IPR018097">
    <property type="entry name" value="EGF_Ca-bd_CS"/>
</dbReference>
<dbReference type="PANTHER" id="PTHR24034:SF200">
    <property type="entry name" value="EGF-LIKE AND EMI DOMAIN-CONTAINING PROTEIN 1"/>
    <property type="match status" value="1"/>
</dbReference>
<dbReference type="AlphaFoldDB" id="B3RIT9"/>
<evidence type="ECO:0000256" key="8">
    <source>
        <dbReference type="ARBA" id="ARBA00023180"/>
    </source>
</evidence>
<dbReference type="CTD" id="6748864"/>
<dbReference type="PROSITE" id="PS00022">
    <property type="entry name" value="EGF_1"/>
    <property type="match status" value="1"/>
</dbReference>
<dbReference type="InterPro" id="IPR000742">
    <property type="entry name" value="EGF"/>
</dbReference>
<dbReference type="PROSITE" id="PS00010">
    <property type="entry name" value="ASX_HYDROXYL"/>
    <property type="match status" value="4"/>
</dbReference>
<dbReference type="InterPro" id="IPR026823">
    <property type="entry name" value="cEGF"/>
</dbReference>
<dbReference type="FunFam" id="2.10.25.10:FF:000038">
    <property type="entry name" value="Fibrillin 2"/>
    <property type="match status" value="1"/>
</dbReference>
<dbReference type="FunFam" id="2.10.25.10:FF:000240">
    <property type="entry name" value="Vitamin K-dependent protein S"/>
    <property type="match status" value="1"/>
</dbReference>
<dbReference type="SMART" id="SM00181">
    <property type="entry name" value="EGF"/>
    <property type="match status" value="7"/>
</dbReference>
<evidence type="ECO:0000256" key="9">
    <source>
        <dbReference type="PROSITE-ProRule" id="PRU00076"/>
    </source>
</evidence>
<dbReference type="InterPro" id="IPR000082">
    <property type="entry name" value="SEA_dom"/>
</dbReference>
<evidence type="ECO:0000313" key="13">
    <source>
        <dbReference type="Proteomes" id="UP000009022"/>
    </source>
</evidence>
<evidence type="ECO:0000313" key="12">
    <source>
        <dbReference type="EMBL" id="EDV29250.1"/>
    </source>
</evidence>
<dbReference type="Pfam" id="PF07645">
    <property type="entry name" value="EGF_CA"/>
    <property type="match status" value="1"/>
</dbReference>
<dbReference type="PROSITE" id="PS01187">
    <property type="entry name" value="EGF_CA"/>
    <property type="match status" value="2"/>
</dbReference>